<proteinExistence type="predicted"/>
<keyword evidence="3" id="KW-1185">Reference proteome</keyword>
<feature type="region of interest" description="Disordered" evidence="1">
    <location>
        <begin position="286"/>
        <end position="305"/>
    </location>
</feature>
<evidence type="ECO:0000256" key="1">
    <source>
        <dbReference type="SAM" id="MobiDB-lite"/>
    </source>
</evidence>
<sequence>MAPEQPVLTDAEKEHFLVHGWVKIPAAFTREQAAAVTKDVWTRLGMSPTDKATWTQGRIHMPAHATVDCATFAPRAWAAICELCGGADRVTDHSRQWRDSLIVNLGTPAAADKPVRPQDLDGWHVDGDFFVHYLDSPEQGLLVIPLFTDIVPGGGGTVLCPDALPHVARWLRDHPAGVSPRMVPRGQPDFATERNLDWYNALTSRAETFVEATGACGDVYLLHPLMMHSASTNPLRRVRIITNPPVSLKEPFCFDRDDSTSNTSNSGGGGYSLVERATLRALGEDRLAGGGGKASCPSASGCRSA</sequence>
<evidence type="ECO:0008006" key="4">
    <source>
        <dbReference type="Google" id="ProtNLM"/>
    </source>
</evidence>
<evidence type="ECO:0000313" key="2">
    <source>
        <dbReference type="EMBL" id="OAA55074.1"/>
    </source>
</evidence>
<dbReference type="Proteomes" id="UP000076874">
    <property type="component" value="Unassembled WGS sequence"/>
</dbReference>
<evidence type="ECO:0000313" key="3">
    <source>
        <dbReference type="Proteomes" id="UP000076874"/>
    </source>
</evidence>
<comment type="caution">
    <text evidence="2">The sequence shown here is derived from an EMBL/GenBank/DDBJ whole genome shotgun (WGS) entry which is preliminary data.</text>
</comment>
<dbReference type="AlphaFoldDB" id="A0A167N377"/>
<dbReference type="EMBL" id="AZHD01000021">
    <property type="protein sequence ID" value="OAA55074.1"/>
    <property type="molecule type" value="Genomic_DNA"/>
</dbReference>
<name>A0A167N377_9HYPO</name>
<dbReference type="OrthoDB" id="4664297at2759"/>
<dbReference type="SUPFAM" id="SSF51197">
    <property type="entry name" value="Clavaminate synthase-like"/>
    <property type="match status" value="1"/>
</dbReference>
<feature type="region of interest" description="Disordered" evidence="1">
    <location>
        <begin position="252"/>
        <end position="271"/>
    </location>
</feature>
<protein>
    <recommendedName>
        <fullName evidence="4">Phytanoyl-CoA dioxygenase</fullName>
    </recommendedName>
</protein>
<organism evidence="2 3">
    <name type="scientific">Niveomyces insectorum RCEF 264</name>
    <dbReference type="NCBI Taxonomy" id="1081102"/>
    <lineage>
        <taxon>Eukaryota</taxon>
        <taxon>Fungi</taxon>
        <taxon>Dikarya</taxon>
        <taxon>Ascomycota</taxon>
        <taxon>Pezizomycotina</taxon>
        <taxon>Sordariomycetes</taxon>
        <taxon>Hypocreomycetidae</taxon>
        <taxon>Hypocreales</taxon>
        <taxon>Cordycipitaceae</taxon>
        <taxon>Niveomyces</taxon>
    </lineage>
</organism>
<accession>A0A167N377</accession>
<dbReference type="Gene3D" id="2.60.120.620">
    <property type="entry name" value="q2cbj1_9rhob like domain"/>
    <property type="match status" value="1"/>
</dbReference>
<gene>
    <name evidence="2" type="ORF">SPI_08578</name>
</gene>
<reference evidence="2 3" key="1">
    <citation type="journal article" date="2016" name="Genome Biol. Evol.">
        <title>Divergent and convergent evolution of fungal pathogenicity.</title>
        <authorList>
            <person name="Shang Y."/>
            <person name="Xiao G."/>
            <person name="Zheng P."/>
            <person name="Cen K."/>
            <person name="Zhan S."/>
            <person name="Wang C."/>
        </authorList>
    </citation>
    <scope>NUCLEOTIDE SEQUENCE [LARGE SCALE GENOMIC DNA]</scope>
    <source>
        <strain evidence="2 3">RCEF 264</strain>
    </source>
</reference>